<sequence>MGRLGFLFNPDGNMPKGEIKSRDVDFDFLGLLTENTDGNDIKSNGAIKLDEDSIYIELRSRLNGKVKDAFEIAYDDLNAEDIDRIADNKVQLNLDNRTIQLKTLDHDMLNNFESRLKNKLNTGSFVPEEEKIRHVIADVPAEIRKYHELLKDGIITAEEFEKKKKELLNN</sequence>
<dbReference type="Proteomes" id="UP000732619">
    <property type="component" value="Unassembled WGS sequence"/>
</dbReference>
<dbReference type="AlphaFoldDB" id="A0A8T3VV96"/>
<dbReference type="EMBL" id="SUTG01000014">
    <property type="protein sequence ID" value="MBE6512348.1"/>
    <property type="molecule type" value="Genomic_DNA"/>
</dbReference>
<name>A0A8T3VV96_METOL</name>
<gene>
    <name evidence="2" type="ORF">E7Z75_04265</name>
</gene>
<reference evidence="2" key="1">
    <citation type="submission" date="2019-04" db="EMBL/GenBank/DDBJ databases">
        <title>Evolution of Biomass-Degrading Anaerobic Consortia Revealed by Metagenomics.</title>
        <authorList>
            <person name="Peng X."/>
        </authorList>
    </citation>
    <scope>NUCLEOTIDE SEQUENCE</scope>
    <source>
        <strain evidence="2">SIG14</strain>
    </source>
</reference>
<accession>A0A8T3VV96</accession>
<dbReference type="InterPro" id="IPR018649">
    <property type="entry name" value="SHOCT"/>
</dbReference>
<organism evidence="2 3">
    <name type="scientific">Methanobrevibacter olleyae</name>
    <dbReference type="NCBI Taxonomy" id="294671"/>
    <lineage>
        <taxon>Archaea</taxon>
        <taxon>Methanobacteriati</taxon>
        <taxon>Methanobacteriota</taxon>
        <taxon>Methanomada group</taxon>
        <taxon>Methanobacteria</taxon>
        <taxon>Methanobacteriales</taxon>
        <taxon>Methanobacteriaceae</taxon>
        <taxon>Methanobrevibacter</taxon>
    </lineage>
</organism>
<proteinExistence type="predicted"/>
<protein>
    <recommendedName>
        <fullName evidence="1">SHOCT domain-containing protein</fullName>
    </recommendedName>
</protein>
<evidence type="ECO:0000259" key="1">
    <source>
        <dbReference type="Pfam" id="PF09851"/>
    </source>
</evidence>
<feature type="domain" description="SHOCT" evidence="1">
    <location>
        <begin position="141"/>
        <end position="168"/>
    </location>
</feature>
<evidence type="ECO:0000313" key="3">
    <source>
        <dbReference type="Proteomes" id="UP000732619"/>
    </source>
</evidence>
<evidence type="ECO:0000313" key="2">
    <source>
        <dbReference type="EMBL" id="MBE6512348.1"/>
    </source>
</evidence>
<dbReference type="Pfam" id="PF09851">
    <property type="entry name" value="SHOCT"/>
    <property type="match status" value="1"/>
</dbReference>
<comment type="caution">
    <text evidence="2">The sequence shown here is derived from an EMBL/GenBank/DDBJ whole genome shotgun (WGS) entry which is preliminary data.</text>
</comment>